<dbReference type="SUPFAM" id="SSF53474">
    <property type="entry name" value="alpha/beta-Hydrolases"/>
    <property type="match status" value="1"/>
</dbReference>
<reference evidence="2" key="1">
    <citation type="submission" date="2023-03" db="EMBL/GenBank/DDBJ databases">
        <title>Massive genome expansion in bonnet fungi (Mycena s.s.) driven by repeated elements and novel gene families across ecological guilds.</title>
        <authorList>
            <consortium name="Lawrence Berkeley National Laboratory"/>
            <person name="Harder C.B."/>
            <person name="Miyauchi S."/>
            <person name="Viragh M."/>
            <person name="Kuo A."/>
            <person name="Thoen E."/>
            <person name="Andreopoulos B."/>
            <person name="Lu D."/>
            <person name="Skrede I."/>
            <person name="Drula E."/>
            <person name="Henrissat B."/>
            <person name="Morin E."/>
            <person name="Kohler A."/>
            <person name="Barry K."/>
            <person name="LaButti K."/>
            <person name="Morin E."/>
            <person name="Salamov A."/>
            <person name="Lipzen A."/>
            <person name="Mereny Z."/>
            <person name="Hegedus B."/>
            <person name="Baldrian P."/>
            <person name="Stursova M."/>
            <person name="Weitz H."/>
            <person name="Taylor A."/>
            <person name="Grigoriev I.V."/>
            <person name="Nagy L.G."/>
            <person name="Martin F."/>
            <person name="Kauserud H."/>
        </authorList>
    </citation>
    <scope>NUCLEOTIDE SEQUENCE</scope>
    <source>
        <strain evidence="2">CBHHK067</strain>
    </source>
</reference>
<keyword evidence="3" id="KW-1185">Reference proteome</keyword>
<feature type="domain" description="Peptidase S9 prolyl oligopeptidase catalytic" evidence="1">
    <location>
        <begin position="151"/>
        <end position="264"/>
    </location>
</feature>
<dbReference type="AlphaFoldDB" id="A0AAD7D735"/>
<accession>A0AAD7D735</accession>
<dbReference type="Pfam" id="PF00326">
    <property type="entry name" value="Peptidase_S9"/>
    <property type="match status" value="1"/>
</dbReference>
<organism evidence="2 3">
    <name type="scientific">Mycena rosella</name>
    <name type="common">Pink bonnet</name>
    <name type="synonym">Agaricus rosellus</name>
    <dbReference type="NCBI Taxonomy" id="1033263"/>
    <lineage>
        <taxon>Eukaryota</taxon>
        <taxon>Fungi</taxon>
        <taxon>Dikarya</taxon>
        <taxon>Basidiomycota</taxon>
        <taxon>Agaricomycotina</taxon>
        <taxon>Agaricomycetes</taxon>
        <taxon>Agaricomycetidae</taxon>
        <taxon>Agaricales</taxon>
        <taxon>Marasmiineae</taxon>
        <taxon>Mycenaceae</taxon>
        <taxon>Mycena</taxon>
    </lineage>
</organism>
<protein>
    <submittedName>
        <fullName evidence="2">Ectomycorrhiza-regulated esterase</fullName>
    </submittedName>
</protein>
<dbReference type="Gene3D" id="3.40.50.1820">
    <property type="entry name" value="alpha/beta hydrolase"/>
    <property type="match status" value="1"/>
</dbReference>
<sequence length="286" mass="32252">MADRSSTKVLVPHPANCSITGILEQLETRKPTHGRRIALVRNAFPGDAHKDYLFQRRLAQRLPQDSFRFDFRGNHETPGTWCHGGMQDDVEDLSVVARYMQSVYGYVIDLVVGHSRGSIVGMRWLATAPEARSVSAFINASGRYRMSAAVQAWREGFAADGYYDWTTSVARKLVTVRVHPVDLELFVNWDTSFVWDQFPAAVHVLTIHGLADKTVPPYDATIYARALGAPSRAPGTHILHMVEDADHNFTGRQDQVVDYMLEWWDLHERGELKSSGLWMTGVRGKL</sequence>
<dbReference type="InterPro" id="IPR001375">
    <property type="entry name" value="Peptidase_S9_cat"/>
</dbReference>
<name>A0AAD7D735_MYCRO</name>
<dbReference type="GO" id="GO:0008236">
    <property type="term" value="F:serine-type peptidase activity"/>
    <property type="evidence" value="ECO:0007669"/>
    <property type="project" value="InterPro"/>
</dbReference>
<dbReference type="GO" id="GO:0006508">
    <property type="term" value="P:proteolysis"/>
    <property type="evidence" value="ECO:0007669"/>
    <property type="project" value="InterPro"/>
</dbReference>
<evidence type="ECO:0000313" key="2">
    <source>
        <dbReference type="EMBL" id="KAJ7681511.1"/>
    </source>
</evidence>
<comment type="caution">
    <text evidence="2">The sequence shown here is derived from an EMBL/GenBank/DDBJ whole genome shotgun (WGS) entry which is preliminary data.</text>
</comment>
<evidence type="ECO:0000313" key="3">
    <source>
        <dbReference type="Proteomes" id="UP001221757"/>
    </source>
</evidence>
<dbReference type="InterPro" id="IPR029058">
    <property type="entry name" value="AB_hydrolase_fold"/>
</dbReference>
<evidence type="ECO:0000259" key="1">
    <source>
        <dbReference type="Pfam" id="PF00326"/>
    </source>
</evidence>
<dbReference type="EMBL" id="JARKIE010000117">
    <property type="protein sequence ID" value="KAJ7681511.1"/>
    <property type="molecule type" value="Genomic_DNA"/>
</dbReference>
<proteinExistence type="predicted"/>
<dbReference type="Proteomes" id="UP001221757">
    <property type="component" value="Unassembled WGS sequence"/>
</dbReference>
<gene>
    <name evidence="2" type="ORF">B0H17DRAFT_1161134</name>
</gene>